<sequence>MPRSRTALEQAAGKLILRIQQEWMQELGEPAAADSEQVMNRAHDLLLAASARQPGLGLQQQSIEEFLGRQWLHGHPGVQPFVNDLAALVQS</sequence>
<dbReference type="Proteomes" id="UP000028782">
    <property type="component" value="Chromosome"/>
</dbReference>
<accession>A0A076PYC3</accession>
<name>A0A076PYC3_COMTE</name>
<evidence type="ECO:0000313" key="2">
    <source>
        <dbReference type="Proteomes" id="UP000028782"/>
    </source>
</evidence>
<dbReference type="RefSeq" id="WP_043374964.1">
    <property type="nucleotide sequence ID" value="NZ_CP006704.1"/>
</dbReference>
<dbReference type="EMBL" id="CP006704">
    <property type="protein sequence ID" value="AIJ48835.1"/>
    <property type="molecule type" value="Genomic_DNA"/>
</dbReference>
<organism evidence="1 2">
    <name type="scientific">Comamonas testosteroni TK102</name>
    <dbReference type="NCBI Taxonomy" id="1392005"/>
    <lineage>
        <taxon>Bacteria</taxon>
        <taxon>Pseudomonadati</taxon>
        <taxon>Pseudomonadota</taxon>
        <taxon>Betaproteobacteria</taxon>
        <taxon>Burkholderiales</taxon>
        <taxon>Comamonadaceae</taxon>
        <taxon>Comamonas</taxon>
    </lineage>
</organism>
<dbReference type="KEGG" id="ctes:O987_23770"/>
<proteinExistence type="predicted"/>
<protein>
    <submittedName>
        <fullName evidence="1">Uncharacterized protein</fullName>
    </submittedName>
</protein>
<dbReference type="HOGENOM" id="CLU_2421874_0_0_4"/>
<evidence type="ECO:0000313" key="1">
    <source>
        <dbReference type="EMBL" id="AIJ48835.1"/>
    </source>
</evidence>
<gene>
    <name evidence="1" type="ORF">O987_23770</name>
</gene>
<dbReference type="AlphaFoldDB" id="A0A076PYC3"/>
<reference evidence="1 2" key="1">
    <citation type="journal article" date="2014" name="Genome Announc.">
        <title>Complete Genome Sequence of Polychlorinated Biphenyl Degrader Comamonas testosteroni TK102 (NBRC 109938).</title>
        <authorList>
            <person name="Fukuda K."/>
            <person name="Hosoyama A."/>
            <person name="Tsuchikane K."/>
            <person name="Ohji S."/>
            <person name="Yamazoe A."/>
            <person name="Fujita N."/>
            <person name="Shintani M."/>
            <person name="Kimbara K."/>
        </authorList>
    </citation>
    <scope>NUCLEOTIDE SEQUENCE [LARGE SCALE GENOMIC DNA]</scope>
    <source>
        <strain evidence="1">TK102</strain>
    </source>
</reference>